<sequence length="346" mass="39094">MNVLDCSTAWHANASNRAVEALCIPHIFCAVYEPLPKRRTDGHVELTAFGLRHSCHQLFHTSGICIGVELQVLQQRRDWFSFYQDVCAPPLFSAVSVLRLHTYHDTVDMDLLHISRHLTQLRTLCLDINIYQTSGATYHECALRGLQHLQPLTRLMRLGVLCLHNDITLELDDVLLMSSWPTFSGVGLNLALVTTSHVRLTLPSAETPIPVGTLRLQQEALITLCDSNALCKIHPSGFVLAPDYNGLWRPTPITPGRMVAVLHNWRSRLSVLVLYDTPYSEEVAHGLGTLACLSRLAWYPETIPDRWGDVYSVPTVAYDSPDLYNGEAWDLVWYQKPAFMWLLQNI</sequence>
<proteinExistence type="predicted"/>
<name>A0A166MHY3_EXIGL</name>
<evidence type="ECO:0000313" key="1">
    <source>
        <dbReference type="EMBL" id="KZV78052.1"/>
    </source>
</evidence>
<organism evidence="1 2">
    <name type="scientific">Exidia glandulosa HHB12029</name>
    <dbReference type="NCBI Taxonomy" id="1314781"/>
    <lineage>
        <taxon>Eukaryota</taxon>
        <taxon>Fungi</taxon>
        <taxon>Dikarya</taxon>
        <taxon>Basidiomycota</taxon>
        <taxon>Agaricomycotina</taxon>
        <taxon>Agaricomycetes</taxon>
        <taxon>Auriculariales</taxon>
        <taxon>Exidiaceae</taxon>
        <taxon>Exidia</taxon>
    </lineage>
</organism>
<dbReference type="AlphaFoldDB" id="A0A166MHY3"/>
<protein>
    <submittedName>
        <fullName evidence="1">Uncharacterized protein</fullName>
    </submittedName>
</protein>
<dbReference type="InParanoid" id="A0A166MHY3"/>
<accession>A0A166MHY3</accession>
<feature type="non-terminal residue" evidence="1">
    <location>
        <position position="346"/>
    </location>
</feature>
<gene>
    <name evidence="1" type="ORF">EXIGLDRAFT_784363</name>
</gene>
<dbReference type="EMBL" id="KV427173">
    <property type="protein sequence ID" value="KZV78052.1"/>
    <property type="molecule type" value="Genomic_DNA"/>
</dbReference>
<dbReference type="Proteomes" id="UP000077266">
    <property type="component" value="Unassembled WGS sequence"/>
</dbReference>
<keyword evidence="2" id="KW-1185">Reference proteome</keyword>
<evidence type="ECO:0000313" key="2">
    <source>
        <dbReference type="Proteomes" id="UP000077266"/>
    </source>
</evidence>
<reference evidence="1 2" key="1">
    <citation type="journal article" date="2016" name="Mol. Biol. Evol.">
        <title>Comparative Genomics of Early-Diverging Mushroom-Forming Fungi Provides Insights into the Origins of Lignocellulose Decay Capabilities.</title>
        <authorList>
            <person name="Nagy L.G."/>
            <person name="Riley R."/>
            <person name="Tritt A."/>
            <person name="Adam C."/>
            <person name="Daum C."/>
            <person name="Floudas D."/>
            <person name="Sun H."/>
            <person name="Yadav J.S."/>
            <person name="Pangilinan J."/>
            <person name="Larsson K.H."/>
            <person name="Matsuura K."/>
            <person name="Barry K."/>
            <person name="Labutti K."/>
            <person name="Kuo R."/>
            <person name="Ohm R.A."/>
            <person name="Bhattacharya S.S."/>
            <person name="Shirouzu T."/>
            <person name="Yoshinaga Y."/>
            <person name="Martin F.M."/>
            <person name="Grigoriev I.V."/>
            <person name="Hibbett D.S."/>
        </authorList>
    </citation>
    <scope>NUCLEOTIDE SEQUENCE [LARGE SCALE GENOMIC DNA]</scope>
    <source>
        <strain evidence="1 2">HHB12029</strain>
    </source>
</reference>